<feature type="region of interest" description="Disordered" evidence="1">
    <location>
        <begin position="899"/>
        <end position="981"/>
    </location>
</feature>
<dbReference type="eggNOG" id="KOG0866">
    <property type="taxonomic scope" value="Eukaryota"/>
</dbReference>
<feature type="compositionally biased region" description="Polar residues" evidence="1">
    <location>
        <begin position="173"/>
        <end position="197"/>
    </location>
</feature>
<dbReference type="SMART" id="SM00160">
    <property type="entry name" value="RanBD"/>
    <property type="match status" value="1"/>
</dbReference>
<feature type="compositionally biased region" description="Polar residues" evidence="1">
    <location>
        <begin position="419"/>
        <end position="437"/>
    </location>
</feature>
<dbReference type="OrthoDB" id="185618at2759"/>
<feature type="compositionally biased region" description="Low complexity" evidence="1">
    <location>
        <begin position="203"/>
        <end position="221"/>
    </location>
</feature>
<dbReference type="PANTHER" id="PTHR38697">
    <property type="entry name" value="NUCLEAR PORE COMPLEX PROTEIN SIMILAR TO S. CEREVISIAE NUP2 (EUROFUNG)"/>
    <property type="match status" value="1"/>
</dbReference>
<feature type="region of interest" description="Disordered" evidence="1">
    <location>
        <begin position="641"/>
        <end position="725"/>
    </location>
</feature>
<feature type="compositionally biased region" description="Polar residues" evidence="1">
    <location>
        <begin position="294"/>
        <end position="303"/>
    </location>
</feature>
<feature type="compositionally biased region" description="Low complexity" evidence="1">
    <location>
        <begin position="10"/>
        <end position="19"/>
    </location>
</feature>
<dbReference type="InterPro" id="IPR000156">
    <property type="entry name" value="Ran_bind_dom"/>
</dbReference>
<dbReference type="InterPro" id="IPR011993">
    <property type="entry name" value="PH-like_dom_sf"/>
</dbReference>
<feature type="compositionally biased region" description="Low complexity" evidence="1">
    <location>
        <begin position="114"/>
        <end position="124"/>
    </location>
</feature>
<feature type="compositionally biased region" description="Polar residues" evidence="1">
    <location>
        <begin position="99"/>
        <end position="113"/>
    </location>
</feature>
<feature type="compositionally biased region" description="Polar residues" evidence="1">
    <location>
        <begin position="825"/>
        <end position="835"/>
    </location>
</feature>
<feature type="compositionally biased region" description="Low complexity" evidence="1">
    <location>
        <begin position="270"/>
        <end position="283"/>
    </location>
</feature>
<accession>B8MAG4</accession>
<feature type="region of interest" description="Disordered" evidence="1">
    <location>
        <begin position="1"/>
        <end position="547"/>
    </location>
</feature>
<dbReference type="SUPFAM" id="SSF50729">
    <property type="entry name" value="PH domain-like"/>
    <property type="match status" value="1"/>
</dbReference>
<organism evidence="3 4">
    <name type="scientific">Talaromyces stipitatus (strain ATCC 10500 / CBS 375.48 / QM 6759 / NRRL 1006)</name>
    <name type="common">Penicillium stipitatum</name>
    <dbReference type="NCBI Taxonomy" id="441959"/>
    <lineage>
        <taxon>Eukaryota</taxon>
        <taxon>Fungi</taxon>
        <taxon>Dikarya</taxon>
        <taxon>Ascomycota</taxon>
        <taxon>Pezizomycotina</taxon>
        <taxon>Eurotiomycetes</taxon>
        <taxon>Eurotiomycetidae</taxon>
        <taxon>Eurotiales</taxon>
        <taxon>Trichocomaceae</taxon>
        <taxon>Talaromyces</taxon>
        <taxon>Talaromyces sect. Talaromyces</taxon>
    </lineage>
</organism>
<feature type="domain" description="RanBD1" evidence="2">
    <location>
        <begin position="1056"/>
        <end position="1131"/>
    </location>
</feature>
<dbReference type="InParanoid" id="B8MAG4"/>
<feature type="compositionally biased region" description="Polar residues" evidence="1">
    <location>
        <begin position="338"/>
        <end position="350"/>
    </location>
</feature>
<dbReference type="HOGENOM" id="CLU_255442_0_0_1"/>
<dbReference type="PROSITE" id="PS50196">
    <property type="entry name" value="RANBD1"/>
    <property type="match status" value="1"/>
</dbReference>
<reference evidence="4" key="1">
    <citation type="journal article" date="2015" name="Genome Announc.">
        <title>Genome sequence of the AIDS-associated pathogen Penicillium marneffei (ATCC18224) and its near taxonomic relative Talaromyces stipitatus (ATCC10500).</title>
        <authorList>
            <person name="Nierman W.C."/>
            <person name="Fedorova-Abrams N.D."/>
            <person name="Andrianopoulos A."/>
        </authorList>
    </citation>
    <scope>NUCLEOTIDE SEQUENCE [LARGE SCALE GENOMIC DNA]</scope>
    <source>
        <strain evidence="4">ATCC 10500 / CBS 375.48 / QM 6759 / NRRL 1006</strain>
    </source>
</reference>
<evidence type="ECO:0000313" key="3">
    <source>
        <dbReference type="EMBL" id="EED17388.1"/>
    </source>
</evidence>
<feature type="compositionally biased region" description="Polar residues" evidence="1">
    <location>
        <begin position="457"/>
        <end position="488"/>
    </location>
</feature>
<feature type="compositionally biased region" description="Polar residues" evidence="1">
    <location>
        <begin position="128"/>
        <end position="159"/>
    </location>
</feature>
<dbReference type="EMBL" id="EQ962655">
    <property type="protein sequence ID" value="EED17388.1"/>
    <property type="molecule type" value="Genomic_DNA"/>
</dbReference>
<dbReference type="InterPro" id="IPR053074">
    <property type="entry name" value="NPC_Nucleoporin"/>
</dbReference>
<feature type="compositionally biased region" description="Polar residues" evidence="1">
    <location>
        <begin position="967"/>
        <end position="981"/>
    </location>
</feature>
<dbReference type="CDD" id="cd13170">
    <property type="entry name" value="RanBD_NUP50"/>
    <property type="match status" value="1"/>
</dbReference>
<feature type="compositionally biased region" description="Polar residues" evidence="1">
    <location>
        <begin position="33"/>
        <end position="42"/>
    </location>
</feature>
<keyword evidence="4" id="KW-1185">Reference proteome</keyword>
<feature type="compositionally biased region" description="Basic and acidic residues" evidence="1">
    <location>
        <begin position="850"/>
        <end position="861"/>
    </location>
</feature>
<feature type="region of interest" description="Disordered" evidence="1">
    <location>
        <begin position="758"/>
        <end position="777"/>
    </location>
</feature>
<feature type="compositionally biased region" description="Polar residues" evidence="1">
    <location>
        <begin position="360"/>
        <end position="382"/>
    </location>
</feature>
<dbReference type="AlphaFoldDB" id="B8MAG4"/>
<proteinExistence type="predicted"/>
<dbReference type="RefSeq" id="XP_002481380.1">
    <property type="nucleotide sequence ID" value="XM_002481335.1"/>
</dbReference>
<dbReference type="VEuPathDB" id="FungiDB:TSTA_112210"/>
<dbReference type="PANTHER" id="PTHR38697:SF1">
    <property type="entry name" value="NUCLEAR PORE COMPLEX PROTEIN SIMILAR TO S. CEREVISIAE NUP2 (EUROFUNG)"/>
    <property type="match status" value="1"/>
</dbReference>
<feature type="compositionally biased region" description="Low complexity" evidence="1">
    <location>
        <begin position="438"/>
        <end position="456"/>
    </location>
</feature>
<evidence type="ECO:0000313" key="4">
    <source>
        <dbReference type="Proteomes" id="UP000001745"/>
    </source>
</evidence>
<feature type="region of interest" description="Disordered" evidence="1">
    <location>
        <begin position="818"/>
        <end position="877"/>
    </location>
</feature>
<evidence type="ECO:0000256" key="1">
    <source>
        <dbReference type="SAM" id="MobiDB-lite"/>
    </source>
</evidence>
<feature type="compositionally biased region" description="Polar residues" evidence="1">
    <location>
        <begin position="1025"/>
        <end position="1035"/>
    </location>
</feature>
<feature type="compositionally biased region" description="Polar residues" evidence="1">
    <location>
        <begin position="525"/>
        <end position="538"/>
    </location>
</feature>
<feature type="compositionally biased region" description="Low complexity" evidence="1">
    <location>
        <begin position="78"/>
        <end position="98"/>
    </location>
</feature>
<dbReference type="OMA" id="AFGNMFS"/>
<sequence length="1177" mass="121457">MSSTPNDTPQRATAAQLATRRIKELNKRRAKPATQTAPQTPFSFGDTGPSSSGASNGFSFGQSQSFPAPSASGAPQNGSQSVSFGAGSGSFNFGGFNSTPANNPFANLNGGNAQIQSQNQQSNIFGAKSSTQPAQPSGQGIFGQNLNSGFQSQPASTVPNPFAKPTPAPTSGPLFQSQPASTGPSLFGQTKPTSTDANLFGRAASPAPASTPTTATTAPSSLFGQNSTSAAPSSPLFQSKPVTNVGSTLFGQNPPPPTTGTTNLFGQSVGASSAGTTTTAAATNGPTSLFGKTPSASSGSSLFQPKPAISGTPNIFGQTPTIAAPGASLFGQSVGAKNDSTPRFTPSTPAKASGSLLGNAPSTGTFNFGQATATTQKPLFNLTTDSDDMSTSPDGKRKPSEQPSAAPSNIFGQKPAESSVPSASNVSRPTSSLFGTFTPSATANPPSPSISASSNIFGQQQSRSVSPAPNGVTTTASSVFAPTTTASTGPHPFSSLFAASSNKPATSPAPAPAPSASATTAPPTQSLFAGSSKSATTTAPSQSLSAGASQLAQKETMFASQLSPGKRMGAEIMDQGLSKKSAATPQVSAEESLEQDKRAQIRDLNRSFKELIPSYDPETQSLDSIILHYIRMRRVIGVPVGSLTNKPGKRKLDDAHGIESPVQRPTTKKSRGQEAEPVLPLFLQPSSSSGDKRKSTENLDDSVNSKRRAQPFVRPTTQAGADGKSETASIFASSFSAPKDATPASTASSSSNLFSFGALPAKETTRPASPQKEQPETAVKPAFEVPKFGNLAGQNFASQFGKGSFKASSADAPKVQLEVPKFGASGQSFMSQFSQKAKGDDTDEDSSDSEAEHVVEKKVEKPSSVQPQSNAFSGSVFDSKLGAPSVGIHNIFGHLNASTATSDVGESSDDDLTEELSKRAEKSKPDSEAEPKTTTSLFGRITRPDGTPVNLSSDEEKAETPKVNPLFGQTTPSTSLAAPNSTPLFSPASAAKASNIFGGSSIPSSTFNPFSSSLNPAAQLLAKEGTTTASVTSDSNAEDTDTETPKDAQLNLLTNAGEEDEDCIFEGRSRGSKYVDKSEGGKTEKSWEVQGVGPLRVLVNKETKRARLLLRADPSGKAVLNTAISRAIDYKFQPGGCSFLVPRRDGSGLDMWMLRFKKEITAEVENAVKTAKEGLPQ</sequence>
<protein>
    <submittedName>
        <fullName evidence="3">RanBP1 domain protein</fullName>
    </submittedName>
</protein>
<feature type="compositionally biased region" description="Basic and acidic residues" evidence="1">
    <location>
        <begin position="915"/>
        <end position="931"/>
    </location>
</feature>
<name>B8MAG4_TALSN</name>
<dbReference type="Gene3D" id="2.30.29.30">
    <property type="entry name" value="Pleckstrin-homology domain (PH domain)/Phosphotyrosine-binding domain (PTB)"/>
    <property type="match status" value="1"/>
</dbReference>
<feature type="compositionally biased region" description="Polar residues" evidence="1">
    <location>
        <begin position="401"/>
        <end position="411"/>
    </location>
</feature>
<gene>
    <name evidence="3" type="ORF">TSTA_112210</name>
</gene>
<dbReference type="GeneID" id="8098876"/>
<feature type="compositionally biased region" description="Low complexity" evidence="1">
    <location>
        <begin position="48"/>
        <end position="70"/>
    </location>
</feature>
<dbReference type="Proteomes" id="UP000001745">
    <property type="component" value="Unassembled WGS sequence"/>
</dbReference>
<evidence type="ECO:0000259" key="2">
    <source>
        <dbReference type="PROSITE" id="PS50196"/>
    </source>
</evidence>
<feature type="compositionally biased region" description="Low complexity" evidence="1">
    <location>
        <begin position="514"/>
        <end position="524"/>
    </location>
</feature>
<feature type="region of interest" description="Disordered" evidence="1">
    <location>
        <begin position="1025"/>
        <end position="1046"/>
    </location>
</feature>
<feature type="compositionally biased region" description="Polar residues" evidence="1">
    <location>
        <begin position="222"/>
        <end position="251"/>
    </location>
</feature>
<dbReference type="Pfam" id="PF00638">
    <property type="entry name" value="Ran_BP1"/>
    <property type="match status" value="1"/>
</dbReference>
<dbReference type="STRING" id="441959.B8MAG4"/>
<feature type="compositionally biased region" description="Polar residues" evidence="1">
    <location>
        <begin position="311"/>
        <end position="321"/>
    </location>
</feature>
<dbReference type="PhylomeDB" id="B8MAG4"/>